<proteinExistence type="predicted"/>
<organism evidence="2 3">
    <name type="scientific">Corynebacterium accolens</name>
    <dbReference type="NCBI Taxonomy" id="38284"/>
    <lineage>
        <taxon>Bacteria</taxon>
        <taxon>Bacillati</taxon>
        <taxon>Actinomycetota</taxon>
        <taxon>Actinomycetes</taxon>
        <taxon>Mycobacteriales</taxon>
        <taxon>Corynebacteriaceae</taxon>
        <taxon>Corynebacterium</taxon>
    </lineage>
</organism>
<accession>A0A2A4AKY8</accession>
<dbReference type="Proteomes" id="UP000218690">
    <property type="component" value="Unassembled WGS sequence"/>
</dbReference>
<dbReference type="EMBL" id="NWBP01000016">
    <property type="protein sequence ID" value="PCC83064.1"/>
    <property type="molecule type" value="Genomic_DNA"/>
</dbReference>
<sequence length="193" mass="20987">MKLTRRILPVSIALTLAAGSLAPAQAQLPDFSSQIPVGIPTDVTAGSSQFIPAGVPQVELPPQAYDLAKQYNIQLPPFIKQPAPEVAHHLVGATTEHLRKQGHVEDRNARNIAQEWADQGAAGALTYRSNVGDGRTHLNEGSGNVYRLTIQEAHDRLNWLNRDVPVTPAPGKHFGVATSFDGNFVYLAEYFFN</sequence>
<comment type="caution">
    <text evidence="2">The sequence shown here is derived from an EMBL/GenBank/DDBJ whole genome shotgun (WGS) entry which is preliminary data.</text>
</comment>
<feature type="signal peptide" evidence="1">
    <location>
        <begin position="1"/>
        <end position="26"/>
    </location>
</feature>
<keyword evidence="1" id="KW-0732">Signal</keyword>
<evidence type="ECO:0000256" key="1">
    <source>
        <dbReference type="SAM" id="SignalP"/>
    </source>
</evidence>
<feature type="chain" id="PRO_5012969136" description="SCP domain-containing protein" evidence="1">
    <location>
        <begin position="27"/>
        <end position="193"/>
    </location>
</feature>
<evidence type="ECO:0008006" key="4">
    <source>
        <dbReference type="Google" id="ProtNLM"/>
    </source>
</evidence>
<reference evidence="2 3" key="1">
    <citation type="submission" date="2017-09" db="EMBL/GenBank/DDBJ databases">
        <title>Draft Genome Sequence of Corynebacterium accolens AH4003.</title>
        <authorList>
            <person name="Chen Y."/>
            <person name="Oosthuysen W.F."/>
            <person name="Kelley S."/>
            <person name="Horswill A."/>
        </authorList>
    </citation>
    <scope>NUCLEOTIDE SEQUENCE [LARGE SCALE GENOMIC DNA]</scope>
    <source>
        <strain evidence="2 3">AH4003</strain>
    </source>
</reference>
<evidence type="ECO:0000313" key="2">
    <source>
        <dbReference type="EMBL" id="PCC83064.1"/>
    </source>
</evidence>
<evidence type="ECO:0000313" key="3">
    <source>
        <dbReference type="Proteomes" id="UP000218690"/>
    </source>
</evidence>
<gene>
    <name evidence="2" type="ORF">COM45_04500</name>
</gene>
<name>A0A2A4AKY8_9CORY</name>
<dbReference type="AlphaFoldDB" id="A0A2A4AKY8"/>
<protein>
    <recommendedName>
        <fullName evidence="4">SCP domain-containing protein</fullName>
    </recommendedName>
</protein>